<reference evidence="11" key="1">
    <citation type="submission" date="2022-11" db="UniProtKB">
        <authorList>
            <consortium name="WormBaseParasite"/>
        </authorList>
    </citation>
    <scope>IDENTIFICATION</scope>
</reference>
<name>A0A914VAP2_9BILA</name>
<evidence type="ECO:0000256" key="7">
    <source>
        <dbReference type="ARBA" id="ARBA00022833"/>
    </source>
</evidence>
<dbReference type="InterPro" id="IPR044066">
    <property type="entry name" value="TRIAD_supradom"/>
</dbReference>
<dbReference type="InterPro" id="IPR047545">
    <property type="entry name" value="BRcat_RBR_RNF216"/>
</dbReference>
<feature type="domain" description="RING-type" evidence="9">
    <location>
        <begin position="473"/>
        <end position="687"/>
    </location>
</feature>
<dbReference type="SMART" id="SM00647">
    <property type="entry name" value="IBR"/>
    <property type="match status" value="2"/>
</dbReference>
<dbReference type="PANTHER" id="PTHR22770">
    <property type="entry name" value="UBIQUITIN CONJUGATING ENZYME 7 INTERACTING PROTEIN-RELATED"/>
    <property type="match status" value="1"/>
</dbReference>
<keyword evidence="4" id="KW-0677">Repeat</keyword>
<evidence type="ECO:0000256" key="2">
    <source>
        <dbReference type="ARBA" id="ARBA00022679"/>
    </source>
</evidence>
<feature type="compositionally biased region" description="Basic and acidic residues" evidence="8">
    <location>
        <begin position="723"/>
        <end position="734"/>
    </location>
</feature>
<feature type="region of interest" description="Disordered" evidence="8">
    <location>
        <begin position="141"/>
        <end position="166"/>
    </location>
</feature>
<dbReference type="PANTHER" id="PTHR22770:SF47">
    <property type="entry name" value="E3 UBIQUITIN-PROTEIN LIGASE RNF216"/>
    <property type="match status" value="1"/>
</dbReference>
<evidence type="ECO:0000256" key="3">
    <source>
        <dbReference type="ARBA" id="ARBA00022723"/>
    </source>
</evidence>
<dbReference type="AlphaFoldDB" id="A0A914VAP2"/>
<evidence type="ECO:0000256" key="8">
    <source>
        <dbReference type="SAM" id="MobiDB-lite"/>
    </source>
</evidence>
<dbReference type="WBParaSite" id="PSAMB.scaffold1748size28159.g14675.t1">
    <property type="protein sequence ID" value="PSAMB.scaffold1748size28159.g14675.t1"/>
    <property type="gene ID" value="PSAMB.scaffold1748size28159.g14675"/>
</dbReference>
<dbReference type="GO" id="GO:0016740">
    <property type="term" value="F:transferase activity"/>
    <property type="evidence" value="ECO:0007669"/>
    <property type="project" value="UniProtKB-KW"/>
</dbReference>
<keyword evidence="2" id="KW-0808">Transferase</keyword>
<dbReference type="InterPro" id="IPR051628">
    <property type="entry name" value="LUBAC_E3_Ligases"/>
</dbReference>
<evidence type="ECO:0000256" key="5">
    <source>
        <dbReference type="ARBA" id="ARBA00022771"/>
    </source>
</evidence>
<keyword evidence="3" id="KW-0479">Metal-binding</keyword>
<dbReference type="InterPro" id="IPR013083">
    <property type="entry name" value="Znf_RING/FYVE/PHD"/>
</dbReference>
<evidence type="ECO:0000313" key="11">
    <source>
        <dbReference type="WBParaSite" id="PSAMB.scaffold1748size28159.g14675.t1"/>
    </source>
</evidence>
<dbReference type="Pfam" id="PF26200">
    <property type="entry name" value="Rcat_RNF216"/>
    <property type="match status" value="1"/>
</dbReference>
<evidence type="ECO:0000256" key="1">
    <source>
        <dbReference type="ARBA" id="ARBA00004906"/>
    </source>
</evidence>
<keyword evidence="5" id="KW-0863">Zinc-finger</keyword>
<evidence type="ECO:0000259" key="9">
    <source>
        <dbReference type="PROSITE" id="PS51873"/>
    </source>
</evidence>
<dbReference type="InterPro" id="IPR002867">
    <property type="entry name" value="IBR_dom"/>
</dbReference>
<dbReference type="CDD" id="cd20339">
    <property type="entry name" value="BRcat_RBR_RNF216"/>
    <property type="match status" value="1"/>
</dbReference>
<proteinExistence type="predicted"/>
<dbReference type="Gene3D" id="1.20.120.1750">
    <property type="match status" value="1"/>
</dbReference>
<dbReference type="Gene3D" id="3.30.40.10">
    <property type="entry name" value="Zinc/RING finger domain, C3HC4 (zinc finger)"/>
    <property type="match status" value="1"/>
</dbReference>
<evidence type="ECO:0000256" key="4">
    <source>
        <dbReference type="ARBA" id="ARBA00022737"/>
    </source>
</evidence>
<sequence length="734" mass="84581">MAEKYSANRSRIAEITKKTEEILDQYQAEIYDSIFSRLLTANDLDAECDSITQLLRKNSINLFGTGCSQQIPGEEDGDKEKEKSIVSFERIETPSEEEEQLQTTDVVERIQMAKVQLQTAPPLSTEARLAFNDLRRLVELQSEQRQPEKAETQDLPNPSNDSEHLKNVDSDFTANAEAAAILNAVEDKTTLTQICQIFPHEDPKRIAHLILESSQKDVAYISELLLRGSSGTEPSVFIEDDAKDALIVAEVQEKLGRKTPFMKNDEEWQLFFQLCSVFPEADQVFIAEKIADAAEKDIASLSEVLAQKGYRTRRERIDKDNNERRRRMFLGIDGSPFSAAEFLKIYPFPEKYFTDQGRQVSENYKRHIKVFLLNTFVELHEDFIFLLIEHFDYKLLMTYRFIKEAGMAFEEMKATFPEVEKRRMEDLAYPDHVDETFFREVQYCLNDDEVNDLFSVNLMNRRDKFEDARMRGILVECSICANDEIMPDEMLECNGFAERHAYCRDCVKRHAENQIGEGVYFVCCMTDDCDAGQFSLVQLQEVLDGRALQLLVKRAQAEELRAANLENLHSCPFCDYSAIIEGVGERLFHCLNPDCLRESCLECREPSHIPLKCTEVERDVETQRRIFIENHMAEAMKRQCPSCNKPIMKREGCNRMTCPCGTVFCYMCGVNLAAVDAYDHFNSGRCALHTDIRQLHEEAARRAGEMAKQRFKAENPERAQMIRQDRDIDINQLV</sequence>
<dbReference type="GO" id="GO:0008270">
    <property type="term" value="F:zinc ion binding"/>
    <property type="evidence" value="ECO:0007669"/>
    <property type="project" value="UniProtKB-KW"/>
</dbReference>
<evidence type="ECO:0000256" key="6">
    <source>
        <dbReference type="ARBA" id="ARBA00022786"/>
    </source>
</evidence>
<organism evidence="10 11">
    <name type="scientific">Plectus sambesii</name>
    <dbReference type="NCBI Taxonomy" id="2011161"/>
    <lineage>
        <taxon>Eukaryota</taxon>
        <taxon>Metazoa</taxon>
        <taxon>Ecdysozoa</taxon>
        <taxon>Nematoda</taxon>
        <taxon>Chromadorea</taxon>
        <taxon>Plectida</taxon>
        <taxon>Plectina</taxon>
        <taxon>Plectoidea</taxon>
        <taxon>Plectidae</taxon>
        <taxon>Plectus</taxon>
    </lineage>
</organism>
<feature type="region of interest" description="Disordered" evidence="8">
    <location>
        <begin position="713"/>
        <end position="734"/>
    </location>
</feature>
<keyword evidence="6" id="KW-0833">Ubl conjugation pathway</keyword>
<dbReference type="PROSITE" id="PS51873">
    <property type="entry name" value="TRIAD"/>
    <property type="match status" value="1"/>
</dbReference>
<comment type="pathway">
    <text evidence="1">Protein modification; protein ubiquitination.</text>
</comment>
<dbReference type="SUPFAM" id="SSF57850">
    <property type="entry name" value="RING/U-box"/>
    <property type="match status" value="2"/>
</dbReference>
<evidence type="ECO:0000313" key="10">
    <source>
        <dbReference type="Proteomes" id="UP000887566"/>
    </source>
</evidence>
<dbReference type="Proteomes" id="UP000887566">
    <property type="component" value="Unplaced"/>
</dbReference>
<keyword evidence="7" id="KW-0862">Zinc</keyword>
<accession>A0A914VAP2</accession>
<protein>
    <submittedName>
        <fullName evidence="11">RING-type domain-containing protein</fullName>
    </submittedName>
</protein>
<keyword evidence="10" id="KW-1185">Reference proteome</keyword>